<accession>A0ABQ8E7N1</accession>
<feature type="compositionally biased region" description="Polar residues" evidence="1">
    <location>
        <begin position="18"/>
        <end position="32"/>
    </location>
</feature>
<evidence type="ECO:0000256" key="1">
    <source>
        <dbReference type="SAM" id="MobiDB-lite"/>
    </source>
</evidence>
<dbReference type="EMBL" id="JAGKQM010000002">
    <property type="protein sequence ID" value="KAH0937648.1"/>
    <property type="molecule type" value="Genomic_DNA"/>
</dbReference>
<sequence>MLEISIDTINKVKEDLSKSSQQLMTQHTNSPQEQKKRQLEKTKSAKEKRIHSPSDVLSSQSQRSEDSANAFAAASRAWMSIEAKWNNNNKQTF</sequence>
<reference evidence="2 3" key="1">
    <citation type="submission" date="2021-05" db="EMBL/GenBank/DDBJ databases">
        <title>Genome Assembly of Synthetic Allotetraploid Brassica napus Reveals Homoeologous Exchanges between Subgenomes.</title>
        <authorList>
            <person name="Davis J.T."/>
        </authorList>
    </citation>
    <scope>NUCLEOTIDE SEQUENCE [LARGE SCALE GENOMIC DNA]</scope>
    <source>
        <strain evidence="3">cv. Da-Ae</strain>
        <tissue evidence="2">Seedling</tissue>
    </source>
</reference>
<comment type="caution">
    <text evidence="2">The sequence shown here is derived from an EMBL/GenBank/DDBJ whole genome shotgun (WGS) entry which is preliminary data.</text>
</comment>
<protein>
    <submittedName>
        <fullName evidence="2">Uncharacterized protein</fullName>
    </submittedName>
</protein>
<evidence type="ECO:0000313" key="2">
    <source>
        <dbReference type="EMBL" id="KAH0937648.1"/>
    </source>
</evidence>
<keyword evidence="3" id="KW-1185">Reference proteome</keyword>
<gene>
    <name evidence="2" type="ORF">HID58_005109</name>
</gene>
<feature type="compositionally biased region" description="Basic and acidic residues" evidence="1">
    <location>
        <begin position="33"/>
        <end position="52"/>
    </location>
</feature>
<name>A0ABQ8E7N1_BRANA</name>
<dbReference type="Proteomes" id="UP000824890">
    <property type="component" value="Unassembled WGS sequence"/>
</dbReference>
<feature type="region of interest" description="Disordered" evidence="1">
    <location>
        <begin position="17"/>
        <end position="69"/>
    </location>
</feature>
<proteinExistence type="predicted"/>
<organism evidence="2 3">
    <name type="scientific">Brassica napus</name>
    <name type="common">Rape</name>
    <dbReference type="NCBI Taxonomy" id="3708"/>
    <lineage>
        <taxon>Eukaryota</taxon>
        <taxon>Viridiplantae</taxon>
        <taxon>Streptophyta</taxon>
        <taxon>Embryophyta</taxon>
        <taxon>Tracheophyta</taxon>
        <taxon>Spermatophyta</taxon>
        <taxon>Magnoliopsida</taxon>
        <taxon>eudicotyledons</taxon>
        <taxon>Gunneridae</taxon>
        <taxon>Pentapetalae</taxon>
        <taxon>rosids</taxon>
        <taxon>malvids</taxon>
        <taxon>Brassicales</taxon>
        <taxon>Brassicaceae</taxon>
        <taxon>Brassiceae</taxon>
        <taxon>Brassica</taxon>
    </lineage>
</organism>
<evidence type="ECO:0000313" key="3">
    <source>
        <dbReference type="Proteomes" id="UP000824890"/>
    </source>
</evidence>